<keyword evidence="3" id="KW-1185">Reference proteome</keyword>
<dbReference type="InterPro" id="IPR052933">
    <property type="entry name" value="DNA_Protect_Modify"/>
</dbReference>
<dbReference type="SUPFAM" id="SSF53335">
    <property type="entry name" value="S-adenosyl-L-methionine-dependent methyltransferases"/>
    <property type="match status" value="1"/>
</dbReference>
<keyword evidence="2" id="KW-0808">Transferase</keyword>
<proteinExistence type="predicted"/>
<dbReference type="GO" id="GO:0008168">
    <property type="term" value="F:methyltransferase activity"/>
    <property type="evidence" value="ECO:0007669"/>
    <property type="project" value="UniProtKB-KW"/>
</dbReference>
<dbReference type="InterPro" id="IPR016843">
    <property type="entry name" value="S-AdoMet-dep_Ade-MeTrfase_prd"/>
</dbReference>
<dbReference type="Gene3D" id="3.40.50.150">
    <property type="entry name" value="Vaccinia Virus protein VP39"/>
    <property type="match status" value="1"/>
</dbReference>
<dbReference type="PIRSF" id="PIRSF026567">
    <property type="entry name" value="Adenine_mtase_bact_prd"/>
    <property type="match status" value="1"/>
</dbReference>
<keyword evidence="2" id="KW-0489">Methyltransferase</keyword>
<evidence type="ECO:0000313" key="3">
    <source>
        <dbReference type="Proteomes" id="UP000618943"/>
    </source>
</evidence>
<dbReference type="EMBL" id="JAEOAH010000001">
    <property type="protein sequence ID" value="MBK3493590.1"/>
    <property type="molecule type" value="Genomic_DNA"/>
</dbReference>
<comment type="caution">
    <text evidence="2">The sequence shown here is derived from an EMBL/GenBank/DDBJ whole genome shotgun (WGS) entry which is preliminary data.</text>
</comment>
<dbReference type="InterPro" id="IPR029063">
    <property type="entry name" value="SAM-dependent_MTases_sf"/>
</dbReference>
<dbReference type="PANTHER" id="PTHR41313:SF1">
    <property type="entry name" value="DNA METHYLASE ADENINE-SPECIFIC DOMAIN-CONTAINING PROTEIN"/>
    <property type="match status" value="1"/>
</dbReference>
<reference evidence="2 3" key="1">
    <citation type="submission" date="2020-12" db="EMBL/GenBank/DDBJ databases">
        <title>YIM B01967 draft genome.</title>
        <authorList>
            <person name="Yan X."/>
        </authorList>
    </citation>
    <scope>NUCLEOTIDE SEQUENCE [LARGE SCALE GENOMIC DNA]</scope>
    <source>
        <strain evidence="2 3">YIM B01967</strain>
    </source>
</reference>
<dbReference type="GO" id="GO:0032259">
    <property type="term" value="P:methylation"/>
    <property type="evidence" value="ECO:0007669"/>
    <property type="project" value="UniProtKB-KW"/>
</dbReference>
<gene>
    <name evidence="2" type="ORF">JFL43_01635</name>
</gene>
<dbReference type="RefSeq" id="WP_200747634.1">
    <property type="nucleotide sequence ID" value="NZ_JAEOAH010000001.1"/>
</dbReference>
<protein>
    <submittedName>
        <fullName evidence="2">Class I SAM-dependent methyltransferase</fullName>
    </submittedName>
</protein>
<feature type="domain" description="DNA methylase adenine-specific" evidence="1">
    <location>
        <begin position="101"/>
        <end position="290"/>
    </location>
</feature>
<dbReference type="Proteomes" id="UP000618943">
    <property type="component" value="Unassembled WGS sequence"/>
</dbReference>
<dbReference type="Pfam" id="PF02384">
    <property type="entry name" value="N6_Mtase"/>
    <property type="match status" value="1"/>
</dbReference>
<dbReference type="PANTHER" id="PTHR41313">
    <property type="entry name" value="ADENINE-SPECIFIC METHYLTRANSFERASE"/>
    <property type="match status" value="1"/>
</dbReference>
<dbReference type="InterPro" id="IPR003356">
    <property type="entry name" value="DNA_methylase_A-5"/>
</dbReference>
<sequence length="311" mass="34873">METIEKLFSFINENAVKIEEEKELTYLDSVLEVLNAWLDGDKIPTGKVATKEDIRKAIQLSILKGMRENAQPNHQMTPDALGLLVGYFVEQFMDNKKTEGSKISILDPAVGTGNLLLTVMNLLEDRVEGVGVEVDELLIQLAAASADLTEQPIALFRQDALQNLMINPADAIVCDLPVGYYPNDDVAKDFELKAAEGMTYAHHLFIEQSLKYSKDGGYLFFLVPENIFESEQAQGLYKYLQQTAWIQAVIQLPDSLFSNKAHAKSLFILQKKSADGKPVKEVLLAKVPSMTNKQALEMFFAKVQIWKKEQK</sequence>
<accession>A0ABS1H2G4</accession>
<evidence type="ECO:0000259" key="1">
    <source>
        <dbReference type="Pfam" id="PF02384"/>
    </source>
</evidence>
<name>A0ABS1H2G4_9BACL</name>
<dbReference type="CDD" id="cd02440">
    <property type="entry name" value="AdoMet_MTases"/>
    <property type="match status" value="1"/>
</dbReference>
<evidence type="ECO:0000313" key="2">
    <source>
        <dbReference type="EMBL" id="MBK3493590.1"/>
    </source>
</evidence>
<organism evidence="2 3">
    <name type="scientific">Viridibacillus soli</name>
    <dbReference type="NCBI Taxonomy" id="2798301"/>
    <lineage>
        <taxon>Bacteria</taxon>
        <taxon>Bacillati</taxon>
        <taxon>Bacillota</taxon>
        <taxon>Bacilli</taxon>
        <taxon>Bacillales</taxon>
        <taxon>Caryophanaceae</taxon>
        <taxon>Viridibacillus</taxon>
    </lineage>
</organism>
<dbReference type="PRINTS" id="PR00507">
    <property type="entry name" value="N12N6MTFRASE"/>
</dbReference>